<evidence type="ECO:0000313" key="2">
    <source>
        <dbReference type="EMBL" id="PYE17241.1"/>
    </source>
</evidence>
<dbReference type="OrthoDB" id="9811352at2"/>
<gene>
    <name evidence="2" type="ORF">C7410_12650</name>
</gene>
<dbReference type="InterPro" id="IPR050553">
    <property type="entry name" value="Thioredoxin_ResA/DsbE_sf"/>
</dbReference>
<dbReference type="InterPro" id="IPR036249">
    <property type="entry name" value="Thioredoxin-like_sf"/>
</dbReference>
<proteinExistence type="predicted"/>
<feature type="domain" description="Thioredoxin" evidence="1">
    <location>
        <begin position="25"/>
        <end position="165"/>
    </location>
</feature>
<dbReference type="CDD" id="cd02966">
    <property type="entry name" value="TlpA_like_family"/>
    <property type="match status" value="1"/>
</dbReference>
<dbReference type="Proteomes" id="UP000247772">
    <property type="component" value="Unassembled WGS sequence"/>
</dbReference>
<dbReference type="PANTHER" id="PTHR42852">
    <property type="entry name" value="THIOL:DISULFIDE INTERCHANGE PROTEIN DSBE"/>
    <property type="match status" value="1"/>
</dbReference>
<dbReference type="GO" id="GO:0016491">
    <property type="term" value="F:oxidoreductase activity"/>
    <property type="evidence" value="ECO:0007669"/>
    <property type="project" value="InterPro"/>
</dbReference>
<keyword evidence="2" id="KW-0413">Isomerase</keyword>
<organism evidence="2 3">
    <name type="scientific">Paraburkholderia silvatlantica</name>
    <dbReference type="NCBI Taxonomy" id="321895"/>
    <lineage>
        <taxon>Bacteria</taxon>
        <taxon>Pseudomonadati</taxon>
        <taxon>Pseudomonadota</taxon>
        <taxon>Betaproteobacteria</taxon>
        <taxon>Burkholderiales</taxon>
        <taxon>Burkholderiaceae</taxon>
        <taxon>Paraburkholderia</taxon>
    </lineage>
</organism>
<evidence type="ECO:0000259" key="1">
    <source>
        <dbReference type="PROSITE" id="PS51352"/>
    </source>
</evidence>
<dbReference type="PROSITE" id="PS51352">
    <property type="entry name" value="THIOREDOXIN_2"/>
    <property type="match status" value="1"/>
</dbReference>
<sequence>MKGGRWKLPVIAIGLAMAVLAGQRVLARPDVPDATITLVSGKKISTAADLRGHVFLVNFWDTNCSSCIEEMPALENTYQRFHGAGLEFVSVAMSYTPRDYAVNYARTRQLPFMLALDDGSLAHAFGNVQLTPTTLVVDRRGRVLKRYVGPPDFAKLDEIIKRALNERRNS</sequence>
<dbReference type="Gene3D" id="3.40.30.10">
    <property type="entry name" value="Glutaredoxin"/>
    <property type="match status" value="1"/>
</dbReference>
<dbReference type="Pfam" id="PF08534">
    <property type="entry name" value="Redoxin"/>
    <property type="match status" value="1"/>
</dbReference>
<name>A0A2V4TMM6_9BURK</name>
<dbReference type="InterPro" id="IPR013740">
    <property type="entry name" value="Redoxin"/>
</dbReference>
<evidence type="ECO:0000313" key="3">
    <source>
        <dbReference type="Proteomes" id="UP000247772"/>
    </source>
</evidence>
<dbReference type="AlphaFoldDB" id="A0A2V4TMM6"/>
<accession>A0A2V4TMM6</accession>
<dbReference type="SUPFAM" id="SSF52833">
    <property type="entry name" value="Thioredoxin-like"/>
    <property type="match status" value="1"/>
</dbReference>
<reference evidence="2 3" key="1">
    <citation type="submission" date="2018-06" db="EMBL/GenBank/DDBJ databases">
        <title>Genomic Encyclopedia of Type Strains, Phase IV (KMG-V): Genome sequencing to study the core and pangenomes of soil and plant-associated prokaryotes.</title>
        <authorList>
            <person name="Whitman W."/>
        </authorList>
    </citation>
    <scope>NUCLEOTIDE SEQUENCE [LARGE SCALE GENOMIC DNA]</scope>
    <source>
        <strain evidence="2 3">SRCL-318</strain>
    </source>
</reference>
<comment type="caution">
    <text evidence="2">The sequence shown here is derived from an EMBL/GenBank/DDBJ whole genome shotgun (WGS) entry which is preliminary data.</text>
</comment>
<dbReference type="EMBL" id="QJSQ01000026">
    <property type="protein sequence ID" value="PYE17241.1"/>
    <property type="molecule type" value="Genomic_DNA"/>
</dbReference>
<dbReference type="GO" id="GO:0016853">
    <property type="term" value="F:isomerase activity"/>
    <property type="evidence" value="ECO:0007669"/>
    <property type="project" value="UniProtKB-KW"/>
</dbReference>
<dbReference type="InterPro" id="IPR013766">
    <property type="entry name" value="Thioredoxin_domain"/>
</dbReference>
<protein>
    <submittedName>
        <fullName evidence="2">Thiol-disulfide isomerase/thioredoxin</fullName>
    </submittedName>
</protein>
<dbReference type="PANTHER" id="PTHR42852:SF18">
    <property type="entry name" value="CHROMOSOME UNDETERMINED SCAFFOLD_47, WHOLE GENOME SHOTGUN SEQUENCE"/>
    <property type="match status" value="1"/>
</dbReference>